<dbReference type="AlphaFoldDB" id="A0A455UL68"/>
<reference evidence="1 2" key="1">
    <citation type="journal article" date="2019" name="Microbiol. Resour. Announc.">
        <title>Complete Genome Sequence of Halomonas sulfidaeris Strain Esulfide1 Isolated from a Metal Sulfide Rock at a Depth of 2,200 Meters, Obtained Using Nanopore Sequencing.</title>
        <authorList>
            <person name="Saito M."/>
            <person name="Nishigata A."/>
            <person name="Galipon J."/>
            <person name="Arakawa K."/>
        </authorList>
    </citation>
    <scope>NUCLEOTIDE SEQUENCE [LARGE SCALE GENOMIC DNA]</scope>
    <source>
        <strain evidence="1 2">ATCC BAA-803</strain>
        <plasmid evidence="2">pbaa-803-a dna</plasmid>
    </source>
</reference>
<evidence type="ECO:0000313" key="2">
    <source>
        <dbReference type="Proteomes" id="UP000320231"/>
    </source>
</evidence>
<geneLocation type="plasmid" evidence="2">
    <name>pbaa-803-a dna</name>
</geneLocation>
<dbReference type="Proteomes" id="UP000320231">
    <property type="component" value="Plasmid pBAA-803-A"/>
</dbReference>
<dbReference type="KEGG" id="hsr:HSBAA_PA_0540"/>
<organism evidence="1 2">
    <name type="scientific">Vreelandella sulfidaeris</name>
    <dbReference type="NCBI Taxonomy" id="115553"/>
    <lineage>
        <taxon>Bacteria</taxon>
        <taxon>Pseudomonadati</taxon>
        <taxon>Pseudomonadota</taxon>
        <taxon>Gammaproteobacteria</taxon>
        <taxon>Oceanospirillales</taxon>
        <taxon>Halomonadaceae</taxon>
        <taxon>Vreelandella</taxon>
    </lineage>
</organism>
<dbReference type="EMBL" id="AP019515">
    <property type="protein sequence ID" value="BBI65451.1"/>
    <property type="molecule type" value="Genomic_DNA"/>
</dbReference>
<protein>
    <submittedName>
        <fullName evidence="1">Uncharacterized protein</fullName>
    </submittedName>
</protein>
<accession>A0A455UL68</accession>
<gene>
    <name evidence="1" type="ORF">HSBAA_PA_0540</name>
</gene>
<sequence length="143" mass="15866">MLERIGDPWAVASQLLSYLAAGVVLPHVTLTTRPLGVRLLSVRRAFWRWANSETIDKPNPLPVVPWPESPKALSDVIQKCLGSPEDEQTHISDLHIWSIGPNIHAAIVALVSHSPESPDIYLQRIQARCPSLVHITVEPQLSH</sequence>
<name>A0A455UL68_9GAMM</name>
<keyword evidence="1" id="KW-0614">Plasmid</keyword>
<proteinExistence type="predicted"/>
<evidence type="ECO:0000313" key="1">
    <source>
        <dbReference type="EMBL" id="BBI65451.1"/>
    </source>
</evidence>